<sequence length="65" mass="7090">MGGPPAELASAKAPSSASIRRRIPPSPEPPDPKLAEHLPLIVLAWTKGRLGYPISERRRELQVVQ</sequence>
<dbReference type="AlphaFoldDB" id="A0A1I5NMV5"/>
<evidence type="ECO:0000313" key="3">
    <source>
        <dbReference type="Proteomes" id="UP000199137"/>
    </source>
</evidence>
<gene>
    <name evidence="2" type="ORF">SAMN05421854_104461</name>
</gene>
<dbReference type="Proteomes" id="UP000199137">
    <property type="component" value="Unassembled WGS sequence"/>
</dbReference>
<reference evidence="2 3" key="1">
    <citation type="submission" date="2016-10" db="EMBL/GenBank/DDBJ databases">
        <authorList>
            <person name="de Groot N.N."/>
        </authorList>
    </citation>
    <scope>NUCLEOTIDE SEQUENCE [LARGE SCALE GENOMIC DNA]</scope>
    <source>
        <strain evidence="2 3">DSM 44637</strain>
    </source>
</reference>
<dbReference type="EMBL" id="FOWC01000004">
    <property type="protein sequence ID" value="SFP23094.1"/>
    <property type="molecule type" value="Genomic_DNA"/>
</dbReference>
<evidence type="ECO:0000256" key="1">
    <source>
        <dbReference type="SAM" id="MobiDB-lite"/>
    </source>
</evidence>
<proteinExistence type="predicted"/>
<feature type="region of interest" description="Disordered" evidence="1">
    <location>
        <begin position="1"/>
        <end position="34"/>
    </location>
</feature>
<feature type="compositionally biased region" description="Low complexity" evidence="1">
    <location>
        <begin position="1"/>
        <end position="18"/>
    </location>
</feature>
<evidence type="ECO:0000313" key="2">
    <source>
        <dbReference type="EMBL" id="SFP23094.1"/>
    </source>
</evidence>
<accession>A0A1I5NMV5</accession>
<protein>
    <submittedName>
        <fullName evidence="2">Uncharacterized protein</fullName>
    </submittedName>
</protein>
<name>A0A1I5NMV5_9PSEU</name>
<dbReference type="RefSeq" id="WP_425285713.1">
    <property type="nucleotide sequence ID" value="NZ_FOWC01000004.1"/>
</dbReference>
<organism evidence="2 3">
    <name type="scientific">Amycolatopsis rubida</name>
    <dbReference type="NCBI Taxonomy" id="112413"/>
    <lineage>
        <taxon>Bacteria</taxon>
        <taxon>Bacillati</taxon>
        <taxon>Actinomycetota</taxon>
        <taxon>Actinomycetes</taxon>
        <taxon>Pseudonocardiales</taxon>
        <taxon>Pseudonocardiaceae</taxon>
        <taxon>Amycolatopsis</taxon>
    </lineage>
</organism>